<keyword evidence="3" id="KW-1185">Reference proteome</keyword>
<proteinExistence type="predicted"/>
<dbReference type="AlphaFoldDB" id="A0AAD4BGE2"/>
<reference evidence="2" key="1">
    <citation type="submission" date="2019-10" db="EMBL/GenBank/DDBJ databases">
        <authorList>
            <consortium name="DOE Joint Genome Institute"/>
            <person name="Kuo A."/>
            <person name="Miyauchi S."/>
            <person name="Kiss E."/>
            <person name="Drula E."/>
            <person name="Kohler A."/>
            <person name="Sanchez-Garcia M."/>
            <person name="Andreopoulos B."/>
            <person name="Barry K.W."/>
            <person name="Bonito G."/>
            <person name="Buee M."/>
            <person name="Carver A."/>
            <person name="Chen C."/>
            <person name="Cichocki N."/>
            <person name="Clum A."/>
            <person name="Culley D."/>
            <person name="Crous P.W."/>
            <person name="Fauchery L."/>
            <person name="Girlanda M."/>
            <person name="Hayes R."/>
            <person name="Keri Z."/>
            <person name="LaButti K."/>
            <person name="Lipzen A."/>
            <person name="Lombard V."/>
            <person name="Magnuson J."/>
            <person name="Maillard F."/>
            <person name="Morin E."/>
            <person name="Murat C."/>
            <person name="Nolan M."/>
            <person name="Ohm R."/>
            <person name="Pangilinan J."/>
            <person name="Pereira M."/>
            <person name="Perotto S."/>
            <person name="Peter M."/>
            <person name="Riley R."/>
            <person name="Sitrit Y."/>
            <person name="Stielow B."/>
            <person name="Szollosi G."/>
            <person name="Zifcakova L."/>
            <person name="Stursova M."/>
            <person name="Spatafora J.W."/>
            <person name="Tedersoo L."/>
            <person name="Vaario L.-M."/>
            <person name="Yamada A."/>
            <person name="Yan M."/>
            <person name="Wang P."/>
            <person name="Xu J."/>
            <person name="Bruns T."/>
            <person name="Baldrian P."/>
            <person name="Vilgalys R."/>
            <person name="Henrissat B."/>
            <person name="Grigoriev I.V."/>
            <person name="Hibbett D."/>
            <person name="Nagy L.G."/>
            <person name="Martin F.M."/>
        </authorList>
    </citation>
    <scope>NUCLEOTIDE SEQUENCE</scope>
    <source>
        <strain evidence="2">BED1</strain>
    </source>
</reference>
<dbReference type="EMBL" id="WHUW01000081">
    <property type="protein sequence ID" value="KAF8427168.1"/>
    <property type="molecule type" value="Genomic_DNA"/>
</dbReference>
<dbReference type="Proteomes" id="UP001194468">
    <property type="component" value="Unassembled WGS sequence"/>
</dbReference>
<feature type="region of interest" description="Disordered" evidence="1">
    <location>
        <begin position="130"/>
        <end position="164"/>
    </location>
</feature>
<evidence type="ECO:0000313" key="2">
    <source>
        <dbReference type="EMBL" id="KAF8427168.1"/>
    </source>
</evidence>
<accession>A0AAD4BGE2</accession>
<gene>
    <name evidence="2" type="ORF">L210DRAFT_3508971</name>
</gene>
<comment type="caution">
    <text evidence="2">The sequence shown here is derived from an EMBL/GenBank/DDBJ whole genome shotgun (WGS) entry which is preliminary data.</text>
</comment>
<evidence type="ECO:0000256" key="1">
    <source>
        <dbReference type="SAM" id="MobiDB-lite"/>
    </source>
</evidence>
<name>A0AAD4BGE2_BOLED</name>
<protein>
    <submittedName>
        <fullName evidence="2">Uncharacterized protein</fullName>
    </submittedName>
</protein>
<evidence type="ECO:0000313" key="3">
    <source>
        <dbReference type="Proteomes" id="UP001194468"/>
    </source>
</evidence>
<reference evidence="2" key="2">
    <citation type="journal article" date="2020" name="Nat. Commun.">
        <title>Large-scale genome sequencing of mycorrhizal fungi provides insights into the early evolution of symbiotic traits.</title>
        <authorList>
            <person name="Miyauchi S."/>
            <person name="Kiss E."/>
            <person name="Kuo A."/>
            <person name="Drula E."/>
            <person name="Kohler A."/>
            <person name="Sanchez-Garcia M."/>
            <person name="Morin E."/>
            <person name="Andreopoulos B."/>
            <person name="Barry K.W."/>
            <person name="Bonito G."/>
            <person name="Buee M."/>
            <person name="Carver A."/>
            <person name="Chen C."/>
            <person name="Cichocki N."/>
            <person name="Clum A."/>
            <person name="Culley D."/>
            <person name="Crous P.W."/>
            <person name="Fauchery L."/>
            <person name="Girlanda M."/>
            <person name="Hayes R.D."/>
            <person name="Keri Z."/>
            <person name="LaButti K."/>
            <person name="Lipzen A."/>
            <person name="Lombard V."/>
            <person name="Magnuson J."/>
            <person name="Maillard F."/>
            <person name="Murat C."/>
            <person name="Nolan M."/>
            <person name="Ohm R.A."/>
            <person name="Pangilinan J."/>
            <person name="Pereira M.F."/>
            <person name="Perotto S."/>
            <person name="Peter M."/>
            <person name="Pfister S."/>
            <person name="Riley R."/>
            <person name="Sitrit Y."/>
            <person name="Stielow J.B."/>
            <person name="Szollosi G."/>
            <person name="Zifcakova L."/>
            <person name="Stursova M."/>
            <person name="Spatafora J.W."/>
            <person name="Tedersoo L."/>
            <person name="Vaario L.M."/>
            <person name="Yamada A."/>
            <person name="Yan M."/>
            <person name="Wang P."/>
            <person name="Xu J."/>
            <person name="Bruns T."/>
            <person name="Baldrian P."/>
            <person name="Vilgalys R."/>
            <person name="Dunand C."/>
            <person name="Henrissat B."/>
            <person name="Grigoriev I.V."/>
            <person name="Hibbett D."/>
            <person name="Nagy L.G."/>
            <person name="Martin F.M."/>
        </authorList>
    </citation>
    <scope>NUCLEOTIDE SEQUENCE</scope>
    <source>
        <strain evidence="2">BED1</strain>
    </source>
</reference>
<sequence length="180" mass="19820">MDRAIPPTAYLMIPPVQVSAYQKMKAKMVGGMQRVLTSDISFWAAEGVAIPLKHPKDTYSFTYHAEFPGPLKIEIVSSDARPTCNIVSCAQLADNPINVSKTEQPEAPVPHPLVTINQIRKRAKELVKGIDDSPTESDSDTDFPTPKIAAVSTSNKENKPTKYPVKTLKYEKPIAVRSTK</sequence>
<organism evidence="2 3">
    <name type="scientific">Boletus edulis BED1</name>
    <dbReference type="NCBI Taxonomy" id="1328754"/>
    <lineage>
        <taxon>Eukaryota</taxon>
        <taxon>Fungi</taxon>
        <taxon>Dikarya</taxon>
        <taxon>Basidiomycota</taxon>
        <taxon>Agaricomycotina</taxon>
        <taxon>Agaricomycetes</taxon>
        <taxon>Agaricomycetidae</taxon>
        <taxon>Boletales</taxon>
        <taxon>Boletineae</taxon>
        <taxon>Boletaceae</taxon>
        <taxon>Boletoideae</taxon>
        <taxon>Boletus</taxon>
    </lineage>
</organism>